<accession>A0A518G5L0</accession>
<evidence type="ECO:0008006" key="4">
    <source>
        <dbReference type="Google" id="ProtNLM"/>
    </source>
</evidence>
<sequence length="369" mass="40214" precursor="true">MSRFLLVLTPFALTLLACAPGPVASTKERLVAWAELEAELAEQPAEELRGRIARVLETGRTARTLSANENAAWQIMHGVACYGSDLLLQTPDRGEVSAVEYAFTGGQIHGLEMYPGVASLPATGQPGLQARLEPGSYIGQGHVDQWIAICAMADLPLETPIQLGSQQYSLESWVRQAQYDATQGLLAEYGWTLIALTHYLPQEPQWKISTGQTVSWEQLVDHEVRQGLESTACGGTHRLAGIVRALRAKENLGLPDTAVWQRARAMVDGCIEDARLNRGADGRLSSYYFERPGGTLDATAELASAGHVIEFLALALPTEQELAAPWVEVSVNRLCSLLEATSATEMDCGALYHGLNGLRIYQERRFGVR</sequence>
<evidence type="ECO:0000313" key="3">
    <source>
        <dbReference type="Proteomes" id="UP000318017"/>
    </source>
</evidence>
<dbReference type="RefSeq" id="WP_145077125.1">
    <property type="nucleotide sequence ID" value="NZ_CP036298.1"/>
</dbReference>
<reference evidence="2 3" key="1">
    <citation type="submission" date="2019-02" db="EMBL/GenBank/DDBJ databases">
        <title>Deep-cultivation of Planctomycetes and their phenomic and genomic characterization uncovers novel biology.</title>
        <authorList>
            <person name="Wiegand S."/>
            <person name="Jogler M."/>
            <person name="Boedeker C."/>
            <person name="Pinto D."/>
            <person name="Vollmers J."/>
            <person name="Rivas-Marin E."/>
            <person name="Kohn T."/>
            <person name="Peeters S.H."/>
            <person name="Heuer A."/>
            <person name="Rast P."/>
            <person name="Oberbeckmann S."/>
            <person name="Bunk B."/>
            <person name="Jeske O."/>
            <person name="Meyerdierks A."/>
            <person name="Storesund J.E."/>
            <person name="Kallscheuer N."/>
            <person name="Luecker S."/>
            <person name="Lage O.M."/>
            <person name="Pohl T."/>
            <person name="Merkel B.J."/>
            <person name="Hornburger P."/>
            <person name="Mueller R.-W."/>
            <person name="Bruemmer F."/>
            <person name="Labrenz M."/>
            <person name="Spormann A.M."/>
            <person name="Op den Camp H."/>
            <person name="Overmann J."/>
            <person name="Amann R."/>
            <person name="Jetten M.S.M."/>
            <person name="Mascher T."/>
            <person name="Medema M.H."/>
            <person name="Devos D.P."/>
            <person name="Kaster A.-K."/>
            <person name="Ovreas L."/>
            <person name="Rohde M."/>
            <person name="Galperin M.Y."/>
            <person name="Jogler C."/>
        </authorList>
    </citation>
    <scope>NUCLEOTIDE SEQUENCE [LARGE SCALE GENOMIC DNA]</scope>
    <source>
        <strain evidence="2 3">Q31a</strain>
    </source>
</reference>
<name>A0A518G5L0_9BACT</name>
<dbReference type="PROSITE" id="PS51257">
    <property type="entry name" value="PROKAR_LIPOPROTEIN"/>
    <property type="match status" value="1"/>
</dbReference>
<keyword evidence="1" id="KW-0732">Signal</keyword>
<dbReference type="OrthoDB" id="228501at2"/>
<proteinExistence type="predicted"/>
<dbReference type="Proteomes" id="UP000318017">
    <property type="component" value="Chromosome"/>
</dbReference>
<dbReference type="AlphaFoldDB" id="A0A518G5L0"/>
<evidence type="ECO:0000313" key="2">
    <source>
        <dbReference type="EMBL" id="QDV23881.1"/>
    </source>
</evidence>
<feature type="chain" id="PRO_5021975249" description="ADP-ribosylation factor-directed GTPase activating protein" evidence="1">
    <location>
        <begin position="20"/>
        <end position="369"/>
    </location>
</feature>
<protein>
    <recommendedName>
        <fullName evidence="4">ADP-ribosylation factor-directed GTPase activating protein</fullName>
    </recommendedName>
</protein>
<feature type="signal peptide" evidence="1">
    <location>
        <begin position="1"/>
        <end position="19"/>
    </location>
</feature>
<evidence type="ECO:0000256" key="1">
    <source>
        <dbReference type="SAM" id="SignalP"/>
    </source>
</evidence>
<dbReference type="KEGG" id="ahel:Q31a_21910"/>
<dbReference type="EMBL" id="CP036298">
    <property type="protein sequence ID" value="QDV23881.1"/>
    <property type="molecule type" value="Genomic_DNA"/>
</dbReference>
<organism evidence="2 3">
    <name type="scientific">Aureliella helgolandensis</name>
    <dbReference type="NCBI Taxonomy" id="2527968"/>
    <lineage>
        <taxon>Bacteria</taxon>
        <taxon>Pseudomonadati</taxon>
        <taxon>Planctomycetota</taxon>
        <taxon>Planctomycetia</taxon>
        <taxon>Pirellulales</taxon>
        <taxon>Pirellulaceae</taxon>
        <taxon>Aureliella</taxon>
    </lineage>
</organism>
<keyword evidence="3" id="KW-1185">Reference proteome</keyword>
<gene>
    <name evidence="2" type="ORF">Q31a_21910</name>
</gene>